<keyword evidence="4" id="KW-1185">Reference proteome</keyword>
<dbReference type="Pfam" id="PF09692">
    <property type="entry name" value="Arb1"/>
    <property type="match status" value="1"/>
</dbReference>
<dbReference type="GO" id="GO:0033167">
    <property type="term" value="C:ARC complex"/>
    <property type="evidence" value="ECO:0007669"/>
    <property type="project" value="InterPro"/>
</dbReference>
<name>A0A2T3ZAB6_TRIA4</name>
<sequence length="657" mass="70271">MKVQTLAVLALGLLSGEVLGQSTNTDAGASASAAVSSAAAAGSSAASSIASAASSLASSVGSAASSAASAASSAASSASTAASGTTSSGTSSSTSSGPVSTTVTSVESGTTVPPTTIAGTTNSQTTIAPTTVRGTTRSASTHTFTTTSSSALAIAPTADAKLLAPIIASTAGPGDDAAETTRPDIEIDDSLIPIFTSSATEDDEGSEDDDEDAAGEVGENNASQSVPVIKRKNKSRGIMARGPTALPKNRGNGFEEYFADPPMTPEEAMQEKQEIYHPDISFEKRMQSCIQRYRSRRRLQHHRTLYFDEYLFLGGVDTSQGAYTGMDPKELKQLTPAQRKEATARHVVHEGSSAGDRFYDGDETKWTVDFSGVVAGFFSTTIIPLTGLQIGPLEDAIDVIENFLRYILHHDVCPEYEGDVKGAMKVCQAAREEWPMLNALQTTLPGLFNLAATELFSKPDPDVWAFHLFKVHHGFEAKPIFYSAIALIEDPRAFEYLTQGPATLLRQYECTLEITMVALPNEETIQRFKSLKAETHGGTNKVRLAPIGKVTLKPATIEDGWVHPDTPHPLERKEIDLYFEQDVLVNLKPGMKMTLEIGELGGGVNFVRRIRKIVPSFYTFLPQELMRGFKPPRENDRPAPSIHNPMAEDSQAVDEQV</sequence>
<feature type="compositionally biased region" description="Low complexity" evidence="1">
    <location>
        <begin position="135"/>
        <end position="147"/>
    </location>
</feature>
<evidence type="ECO:0000313" key="3">
    <source>
        <dbReference type="EMBL" id="PTB41722.1"/>
    </source>
</evidence>
<organism evidence="3 4">
    <name type="scientific">Trichoderma asperellum (strain ATCC 204424 / CBS 433.97 / NBRC 101777)</name>
    <dbReference type="NCBI Taxonomy" id="1042311"/>
    <lineage>
        <taxon>Eukaryota</taxon>
        <taxon>Fungi</taxon>
        <taxon>Dikarya</taxon>
        <taxon>Ascomycota</taxon>
        <taxon>Pezizomycotina</taxon>
        <taxon>Sordariomycetes</taxon>
        <taxon>Hypocreomycetidae</taxon>
        <taxon>Hypocreales</taxon>
        <taxon>Hypocreaceae</taxon>
        <taxon>Trichoderma</taxon>
    </lineage>
</organism>
<evidence type="ECO:0000313" key="4">
    <source>
        <dbReference type="Proteomes" id="UP000240493"/>
    </source>
</evidence>
<dbReference type="STRING" id="1042311.A0A2T3ZAB6"/>
<dbReference type="GO" id="GO:0031047">
    <property type="term" value="P:regulatory ncRNA-mediated gene silencing"/>
    <property type="evidence" value="ECO:0007669"/>
    <property type="project" value="InterPro"/>
</dbReference>
<dbReference type="InterPro" id="IPR018606">
    <property type="entry name" value="Arb1"/>
</dbReference>
<feature type="region of interest" description="Disordered" evidence="1">
    <location>
        <begin position="629"/>
        <end position="657"/>
    </location>
</feature>
<feature type="compositionally biased region" description="Polar residues" evidence="1">
    <location>
        <begin position="122"/>
        <end position="134"/>
    </location>
</feature>
<dbReference type="OrthoDB" id="435402at2759"/>
<dbReference type="EMBL" id="KZ679261">
    <property type="protein sequence ID" value="PTB41722.1"/>
    <property type="molecule type" value="Genomic_DNA"/>
</dbReference>
<evidence type="ECO:0000256" key="2">
    <source>
        <dbReference type="SAM" id="SignalP"/>
    </source>
</evidence>
<dbReference type="Proteomes" id="UP000240493">
    <property type="component" value="Unassembled WGS sequence"/>
</dbReference>
<feature type="chain" id="PRO_5015430816" description="Argonaute linker 1 domain-containing protein" evidence="2">
    <location>
        <begin position="21"/>
        <end position="657"/>
    </location>
</feature>
<evidence type="ECO:0000256" key="1">
    <source>
        <dbReference type="SAM" id="MobiDB-lite"/>
    </source>
</evidence>
<protein>
    <recommendedName>
        <fullName evidence="5">Argonaute linker 1 domain-containing protein</fullName>
    </recommendedName>
</protein>
<dbReference type="AlphaFoldDB" id="A0A2T3ZAB6"/>
<feature type="compositionally biased region" description="Acidic residues" evidence="1">
    <location>
        <begin position="200"/>
        <end position="214"/>
    </location>
</feature>
<reference evidence="3 4" key="1">
    <citation type="submission" date="2016-07" db="EMBL/GenBank/DDBJ databases">
        <title>Multiple horizontal gene transfer events from other fungi enriched the ability of initially mycotrophic Trichoderma (Ascomycota) to feed on dead plant biomass.</title>
        <authorList>
            <consortium name="DOE Joint Genome Institute"/>
            <person name="Aerts A."/>
            <person name="Atanasova L."/>
            <person name="Chenthamara K."/>
            <person name="Zhang J."/>
            <person name="Grujic M."/>
            <person name="Henrissat B."/>
            <person name="Kuo A."/>
            <person name="Salamov A."/>
            <person name="Lipzen A."/>
            <person name="Labutti K."/>
            <person name="Barry K."/>
            <person name="Miao Y."/>
            <person name="Rahimi M.J."/>
            <person name="Shen Q."/>
            <person name="Grigoriev I.V."/>
            <person name="Kubicek C.P."/>
            <person name="Druzhinina I.S."/>
        </authorList>
    </citation>
    <scope>NUCLEOTIDE SEQUENCE [LARGE SCALE GENOMIC DNA]</scope>
    <source>
        <strain evidence="3 4">CBS 433.97</strain>
    </source>
</reference>
<evidence type="ECO:0008006" key="5">
    <source>
        <dbReference type="Google" id="ProtNLM"/>
    </source>
</evidence>
<feature type="signal peptide" evidence="2">
    <location>
        <begin position="1"/>
        <end position="20"/>
    </location>
</feature>
<accession>A0A2T3ZAB6</accession>
<feature type="compositionally biased region" description="Low complexity" evidence="1">
    <location>
        <begin position="78"/>
        <end position="121"/>
    </location>
</feature>
<keyword evidence="2" id="KW-0732">Signal</keyword>
<proteinExistence type="predicted"/>
<feature type="region of interest" description="Disordered" evidence="1">
    <location>
        <begin position="78"/>
        <end position="147"/>
    </location>
</feature>
<feature type="region of interest" description="Disordered" evidence="1">
    <location>
        <begin position="197"/>
        <end position="253"/>
    </location>
</feature>
<gene>
    <name evidence="3" type="ORF">M441DRAFT_36999</name>
</gene>